<evidence type="ECO:0008006" key="3">
    <source>
        <dbReference type="Google" id="ProtNLM"/>
    </source>
</evidence>
<sequence>MEKEKDKKISELGKLETVTGEEVALVEKGKKNYGLPMSLLAKASDIEDVNRSIEGIRSDISDLQIQDNYGVASWSEDDLAPECTGFFGSWEFLNKWNVYLLDTTDNAGETTTPVGKLMRNNLFRFEDGSFAPTVGITEEMRAECDVELYLDEAHQQKYCDAGAFNAETFYNEHGMAKLYNAEGVEVRVLRPWETTETKYTIGIGRDDTVYLLDSLKGKSGRIWKGLFATPTVWDGIDVSDYPLPPTAMSPSPVCTIGDKPRSFFYLYEGEKNCQSSAGQSNMCTMFQVGRTYPRTNDMNQVTNMQRARSMNADTSRSYPFSEGGFHALNTYVTAQEVLYGTKYLHKNTFFGSGISSNDSCDSESTWKQNGGVRYKLSSSGTWKYATWSTQGDIYYAADQKRTNFTTLLNLEHPKEQCMESQMVASFACETGIQPGVEFEFYGGTYWYENVPNASGLSEGGMNVRVFKRMSTTFNAYDSAGAEQSWDVEIILRMSLVGGMNLSGDIFAYWGGGSENVGTYEIDKNTSYTGNPVDLYIEPDQKKWHNETVVSKADKGVFDFESRYRKLGTYTNLGNSYVLKRQPYSCWKTENGGSISTGECHYVYDHNYWGSVLNTRYRIGLRFRGNAFHGICSARNVTAYYAASATYRNSAGSAQALIAGAAPLQAE</sequence>
<reference evidence="1 2" key="1">
    <citation type="submission" date="2022-03" db="EMBL/GenBank/DDBJ databases">
        <title>Parabacteroides sp. nov. isolated from swine feces.</title>
        <authorList>
            <person name="Bak J.E."/>
        </authorList>
    </citation>
    <scope>NUCLEOTIDE SEQUENCE [LARGE SCALE GENOMIC DNA]</scope>
    <source>
        <strain evidence="1 2">AGMB00274</strain>
    </source>
</reference>
<dbReference type="Proteomes" id="UP001165444">
    <property type="component" value="Unassembled WGS sequence"/>
</dbReference>
<dbReference type="EMBL" id="JAKZMM010000094">
    <property type="protein sequence ID" value="MCJ2382482.1"/>
    <property type="molecule type" value="Genomic_DNA"/>
</dbReference>
<dbReference type="RefSeq" id="WP_243326801.1">
    <property type="nucleotide sequence ID" value="NZ_JAKZMM010000094.1"/>
</dbReference>
<keyword evidence="2" id="KW-1185">Reference proteome</keyword>
<name>A0ABT0C640_9BACT</name>
<evidence type="ECO:0000313" key="2">
    <source>
        <dbReference type="Proteomes" id="UP001165444"/>
    </source>
</evidence>
<proteinExistence type="predicted"/>
<comment type="caution">
    <text evidence="1">The sequence shown here is derived from an EMBL/GenBank/DDBJ whole genome shotgun (WGS) entry which is preliminary data.</text>
</comment>
<organism evidence="1 2">
    <name type="scientific">Parabacteroides faecalis</name>
    <dbReference type="NCBI Taxonomy" id="2924040"/>
    <lineage>
        <taxon>Bacteria</taxon>
        <taxon>Pseudomonadati</taxon>
        <taxon>Bacteroidota</taxon>
        <taxon>Bacteroidia</taxon>
        <taxon>Bacteroidales</taxon>
        <taxon>Tannerellaceae</taxon>
        <taxon>Parabacteroides</taxon>
    </lineage>
</organism>
<evidence type="ECO:0000313" key="1">
    <source>
        <dbReference type="EMBL" id="MCJ2382482.1"/>
    </source>
</evidence>
<protein>
    <recommendedName>
        <fullName evidence="3">DUF4906 domain-containing protein</fullName>
    </recommendedName>
</protein>
<gene>
    <name evidence="1" type="ORF">MUN53_18065</name>
</gene>
<accession>A0ABT0C640</accession>